<evidence type="ECO:0000256" key="9">
    <source>
        <dbReference type="ARBA" id="ARBA00023167"/>
    </source>
</evidence>
<evidence type="ECO:0000256" key="8">
    <source>
        <dbReference type="ARBA" id="ARBA00023004"/>
    </source>
</evidence>
<dbReference type="GO" id="GO:0005634">
    <property type="term" value="C:nucleus"/>
    <property type="evidence" value="ECO:0007669"/>
    <property type="project" value="UniProtKB-SubCell"/>
</dbReference>
<name>A0AAE1AEA7_9GAST</name>
<evidence type="ECO:0000256" key="5">
    <source>
        <dbReference type="ARBA" id="ARBA00022723"/>
    </source>
</evidence>
<comment type="cofactor">
    <cofactor evidence="11">
        <name>Fe(2+)</name>
        <dbReference type="ChEBI" id="CHEBI:29033"/>
    </cofactor>
    <cofactor evidence="11">
        <name>Ni(2+)</name>
        <dbReference type="ChEBI" id="CHEBI:49786"/>
    </cofactor>
    <text evidence="11">Binds either 1 Fe or Ni cation per monomer. Iron-binding promotes an acireductone dioxygenase reaction producing 2-keto-4-methylthiobutyrate, while nickel-binding promotes an acireductone dioxygenase reaction producing 3-(methylsulfanyl)propanoate.</text>
</comment>
<organism evidence="12 13">
    <name type="scientific">Elysia crispata</name>
    <name type="common">lettuce slug</name>
    <dbReference type="NCBI Taxonomy" id="231223"/>
    <lineage>
        <taxon>Eukaryota</taxon>
        <taxon>Metazoa</taxon>
        <taxon>Spiralia</taxon>
        <taxon>Lophotrochozoa</taxon>
        <taxon>Mollusca</taxon>
        <taxon>Gastropoda</taxon>
        <taxon>Heterobranchia</taxon>
        <taxon>Euthyneura</taxon>
        <taxon>Panpulmonata</taxon>
        <taxon>Sacoglossa</taxon>
        <taxon>Placobranchoidea</taxon>
        <taxon>Plakobranchidae</taxon>
        <taxon>Elysia</taxon>
    </lineage>
</organism>
<evidence type="ECO:0000256" key="3">
    <source>
        <dbReference type="ARBA" id="ARBA00022596"/>
    </source>
</evidence>
<evidence type="ECO:0000313" key="13">
    <source>
        <dbReference type="Proteomes" id="UP001283361"/>
    </source>
</evidence>
<accession>A0AAE1AEA7</accession>
<keyword evidence="5 11" id="KW-0479">Metal-binding</keyword>
<evidence type="ECO:0000313" key="12">
    <source>
        <dbReference type="EMBL" id="KAK3785646.1"/>
    </source>
</evidence>
<evidence type="ECO:0000256" key="4">
    <source>
        <dbReference type="ARBA" id="ARBA00022605"/>
    </source>
</evidence>
<comment type="caution">
    <text evidence="12">The sequence shown here is derived from an EMBL/GenBank/DDBJ whole genome shotgun (WGS) entry which is preliminary data.</text>
</comment>
<reference evidence="12" key="1">
    <citation type="journal article" date="2023" name="G3 (Bethesda)">
        <title>A reference genome for the long-term kleptoplast-retaining sea slug Elysia crispata morphotype clarki.</title>
        <authorList>
            <person name="Eastman K.E."/>
            <person name="Pendleton A.L."/>
            <person name="Shaikh M.A."/>
            <person name="Suttiyut T."/>
            <person name="Ogas R."/>
            <person name="Tomko P."/>
            <person name="Gavelis G."/>
            <person name="Widhalm J.R."/>
            <person name="Wisecaver J.H."/>
        </authorList>
    </citation>
    <scope>NUCLEOTIDE SEQUENCE</scope>
    <source>
        <strain evidence="12">ECLA1</strain>
    </source>
</reference>
<keyword evidence="6 11" id="KW-0223">Dioxygenase</keyword>
<feature type="binding site" evidence="11">
    <location>
        <position position="91"/>
    </location>
    <ligand>
        <name>Fe(2+)</name>
        <dbReference type="ChEBI" id="CHEBI:29033"/>
        <note>for iron-dependent acireductone dioxygenase activity</note>
    </ligand>
</feature>
<keyword evidence="7 11" id="KW-0560">Oxidoreductase</keyword>
<gene>
    <name evidence="12" type="ORF">RRG08_023901</name>
</gene>
<feature type="binding site" evidence="11">
    <location>
        <position position="95"/>
    </location>
    <ligand>
        <name>Ni(2+)</name>
        <dbReference type="ChEBI" id="CHEBI:49786"/>
        <note>for nickel-dependent acireductone dioxygenase activity</note>
    </ligand>
</feature>
<dbReference type="GO" id="GO:0010309">
    <property type="term" value="F:acireductone dioxygenase [iron(II)-requiring] activity"/>
    <property type="evidence" value="ECO:0007669"/>
    <property type="project" value="UniProtKB-UniRule"/>
</dbReference>
<dbReference type="Gene3D" id="2.60.120.10">
    <property type="entry name" value="Jelly Rolls"/>
    <property type="match status" value="1"/>
</dbReference>
<sequence>MVLIWQMKEPFENPNLPNKTEPVKLVAPADLHSGLGVECMKFNVENSDINAEYVSMKQNRGYNYEDEVNLVKGTSNEIDKIIEEISREHIHADDEMRMVLDGSGYFDVRDKNDKWIRIETKSSDMLIIPSGMYHRFVLDQNNYMKCKRLFKGSPVWTAFFRPDADNHAARKAYLKRLANLK</sequence>
<keyword evidence="8 11" id="KW-0408">Iron</keyword>
<dbReference type="HAMAP" id="MF_03154">
    <property type="entry name" value="Salvage_MtnD_euk"/>
    <property type="match status" value="1"/>
</dbReference>
<dbReference type="GO" id="GO:0005737">
    <property type="term" value="C:cytoplasm"/>
    <property type="evidence" value="ECO:0007669"/>
    <property type="project" value="UniProtKB-SubCell"/>
</dbReference>
<evidence type="ECO:0000256" key="7">
    <source>
        <dbReference type="ARBA" id="ARBA00023002"/>
    </source>
</evidence>
<dbReference type="GO" id="GO:0005506">
    <property type="term" value="F:iron ion binding"/>
    <property type="evidence" value="ECO:0007669"/>
    <property type="project" value="UniProtKB-UniRule"/>
</dbReference>
<feature type="binding site" evidence="11">
    <location>
        <position position="134"/>
    </location>
    <ligand>
        <name>Fe(2+)</name>
        <dbReference type="ChEBI" id="CHEBI:29033"/>
        <note>for iron-dependent acireductone dioxygenase activity</note>
    </ligand>
</feature>
<dbReference type="EMBL" id="JAWDGP010002092">
    <property type="protein sequence ID" value="KAK3785646.1"/>
    <property type="molecule type" value="Genomic_DNA"/>
</dbReference>
<dbReference type="AlphaFoldDB" id="A0AAE1AEA7"/>
<dbReference type="Pfam" id="PF03079">
    <property type="entry name" value="ARD"/>
    <property type="match status" value="1"/>
</dbReference>
<dbReference type="InterPro" id="IPR011051">
    <property type="entry name" value="RmlC_Cupin_sf"/>
</dbReference>
<evidence type="ECO:0000256" key="1">
    <source>
        <dbReference type="ARBA" id="ARBA00000428"/>
    </source>
</evidence>
<dbReference type="EC" id="1.13.11.53" evidence="11"/>
<dbReference type="EC" id="1.13.11.54" evidence="11"/>
<dbReference type="InterPro" id="IPR014710">
    <property type="entry name" value="RmlC-like_jellyroll"/>
</dbReference>
<dbReference type="PANTHER" id="PTHR23418">
    <property type="entry name" value="ACIREDUCTONE DIOXYGENASE"/>
    <property type="match status" value="1"/>
</dbReference>
<dbReference type="SUPFAM" id="SSF51182">
    <property type="entry name" value="RmlC-like cupins"/>
    <property type="match status" value="1"/>
</dbReference>
<evidence type="ECO:0000256" key="6">
    <source>
        <dbReference type="ARBA" id="ARBA00022964"/>
    </source>
</evidence>
<dbReference type="GO" id="GO:0010308">
    <property type="term" value="F:acireductone dioxygenase (Ni2+-requiring) activity"/>
    <property type="evidence" value="ECO:0007669"/>
    <property type="project" value="UniProtKB-UniRule"/>
</dbReference>
<feature type="binding site" evidence="11">
    <location>
        <position position="95"/>
    </location>
    <ligand>
        <name>Fe(2+)</name>
        <dbReference type="ChEBI" id="CHEBI:29033"/>
        <note>for iron-dependent acireductone dioxygenase activity</note>
    </ligand>
</feature>
<keyword evidence="9 11" id="KW-0486">Methionine biosynthesis</keyword>
<feature type="binding site" evidence="11">
    <location>
        <position position="134"/>
    </location>
    <ligand>
        <name>Ni(2+)</name>
        <dbReference type="ChEBI" id="CHEBI:49786"/>
        <note>for nickel-dependent acireductone dioxygenase activity</note>
    </ligand>
</feature>
<evidence type="ECO:0000256" key="10">
    <source>
        <dbReference type="ARBA" id="ARBA00023242"/>
    </source>
</evidence>
<feature type="binding site" evidence="11">
    <location>
        <position position="89"/>
    </location>
    <ligand>
        <name>Ni(2+)</name>
        <dbReference type="ChEBI" id="CHEBI:49786"/>
        <note>for nickel-dependent acireductone dioxygenase activity</note>
    </ligand>
</feature>
<proteinExistence type="inferred from homology"/>
<comment type="pathway">
    <text evidence="11">Amino-acid biosynthesis; L-methionine biosynthesis via salvage pathway; L-methionine from S-methyl-5-thio-alpha-D-ribose 1-phosphate: step 5/6.</text>
</comment>
<feature type="binding site" evidence="11">
    <location>
        <position position="91"/>
    </location>
    <ligand>
        <name>Ni(2+)</name>
        <dbReference type="ChEBI" id="CHEBI:49786"/>
        <note>for nickel-dependent acireductone dioxygenase activity</note>
    </ligand>
</feature>
<keyword evidence="10 11" id="KW-0539">Nucleus</keyword>
<evidence type="ECO:0000256" key="2">
    <source>
        <dbReference type="ARBA" id="ARBA00022490"/>
    </source>
</evidence>
<keyword evidence="2 11" id="KW-0963">Cytoplasm</keyword>
<dbReference type="GO" id="GO:0019509">
    <property type="term" value="P:L-methionine salvage from methylthioadenosine"/>
    <property type="evidence" value="ECO:0007669"/>
    <property type="project" value="UniProtKB-UniRule"/>
</dbReference>
<dbReference type="FunFam" id="2.60.120.10:FF:000099">
    <property type="entry name" value="1,2-dihydroxy-3-keto-5-methylthiopentene dioxygenase"/>
    <property type="match status" value="1"/>
</dbReference>
<comment type="catalytic activity">
    <reaction evidence="11">
        <text>1,2-dihydroxy-5-(methylsulfanyl)pent-1-en-3-one + O2 = 3-(methylsulfanyl)propanoate + CO + formate + 2 H(+)</text>
        <dbReference type="Rhea" id="RHEA:14161"/>
        <dbReference type="ChEBI" id="CHEBI:15378"/>
        <dbReference type="ChEBI" id="CHEBI:15379"/>
        <dbReference type="ChEBI" id="CHEBI:15740"/>
        <dbReference type="ChEBI" id="CHEBI:17245"/>
        <dbReference type="ChEBI" id="CHEBI:49016"/>
        <dbReference type="ChEBI" id="CHEBI:49252"/>
        <dbReference type="EC" id="1.13.11.53"/>
    </reaction>
</comment>
<comment type="similarity">
    <text evidence="11">Belongs to the acireductone dioxygenase (ARD) family.</text>
</comment>
<comment type="function">
    <text evidence="11">Catalyzes 2 different reactions between oxygen and the acireductone 1,2-dihydroxy-3-keto-5-methylthiopentene (DHK-MTPene) depending upon the metal bound in the active site. Fe-containing acireductone dioxygenase (Fe-ARD) produces formate and 2-keto-4-methylthiobutyrate (KMTB), the alpha-ketoacid precursor of methionine in the methionine recycle pathway. Ni-containing acireductone dioxygenase (Ni-ARD) produces methylthiopropionate, carbon monoxide and formate, and does not lie on the methionine recycle pathway.</text>
</comment>
<dbReference type="InterPro" id="IPR027496">
    <property type="entry name" value="ARD_euk"/>
</dbReference>
<dbReference type="InterPro" id="IPR004313">
    <property type="entry name" value="ARD"/>
</dbReference>
<protein>
    <recommendedName>
        <fullName evidence="11">Acireductone dioxygenase</fullName>
    </recommendedName>
    <alternativeName>
        <fullName evidence="11">Acireductone dioxygenase (Fe(2+)-requiring)</fullName>
        <shortName evidence="11">ARD'</shortName>
        <shortName evidence="11">Fe-ARD</shortName>
        <ecNumber evidence="11">1.13.11.54</ecNumber>
    </alternativeName>
    <alternativeName>
        <fullName evidence="11">Acireductone dioxygenase (Ni(2+)-requiring)</fullName>
        <shortName evidence="11">ARD</shortName>
        <shortName evidence="11">Ni-ARD</shortName>
        <ecNumber evidence="11">1.13.11.53</ecNumber>
    </alternativeName>
</protein>
<dbReference type="GO" id="GO:0016151">
    <property type="term" value="F:nickel cation binding"/>
    <property type="evidence" value="ECO:0007669"/>
    <property type="project" value="UniProtKB-UniRule"/>
</dbReference>
<dbReference type="Proteomes" id="UP001283361">
    <property type="component" value="Unassembled WGS sequence"/>
</dbReference>
<comment type="subcellular location">
    <subcellularLocation>
        <location evidence="11">Cytoplasm</location>
    </subcellularLocation>
    <subcellularLocation>
        <location evidence="11">Nucleus</location>
    </subcellularLocation>
</comment>
<feature type="binding site" evidence="11">
    <location>
        <position position="89"/>
    </location>
    <ligand>
        <name>Fe(2+)</name>
        <dbReference type="ChEBI" id="CHEBI:29033"/>
        <note>for iron-dependent acireductone dioxygenase activity</note>
    </ligand>
</feature>
<keyword evidence="13" id="KW-1185">Reference proteome</keyword>
<keyword evidence="3 11" id="KW-0533">Nickel</keyword>
<comment type="catalytic activity">
    <reaction evidence="1 11">
        <text>1,2-dihydroxy-5-(methylsulfanyl)pent-1-en-3-one + O2 = 4-methylsulfanyl-2-oxobutanoate + formate + 2 H(+)</text>
        <dbReference type="Rhea" id="RHEA:24504"/>
        <dbReference type="ChEBI" id="CHEBI:15378"/>
        <dbReference type="ChEBI" id="CHEBI:15379"/>
        <dbReference type="ChEBI" id="CHEBI:15740"/>
        <dbReference type="ChEBI" id="CHEBI:16723"/>
        <dbReference type="ChEBI" id="CHEBI:49252"/>
        <dbReference type="EC" id="1.13.11.54"/>
    </reaction>
</comment>
<keyword evidence="4 11" id="KW-0028">Amino-acid biosynthesis</keyword>
<dbReference type="PANTHER" id="PTHR23418:SF0">
    <property type="entry name" value="ACIREDUCTONE DIOXYGENASE"/>
    <property type="match status" value="1"/>
</dbReference>
<evidence type="ECO:0000256" key="11">
    <source>
        <dbReference type="HAMAP-Rule" id="MF_03154"/>
    </source>
</evidence>
<dbReference type="CDD" id="cd02232">
    <property type="entry name" value="cupin_ARD"/>
    <property type="match status" value="1"/>
</dbReference>